<evidence type="ECO:0000256" key="3">
    <source>
        <dbReference type="ARBA" id="ARBA00022723"/>
    </source>
</evidence>
<protein>
    <submittedName>
        <fullName evidence="14">Uncharacterized protein</fullName>
    </submittedName>
</protein>
<evidence type="ECO:0000259" key="12">
    <source>
        <dbReference type="PROSITE" id="PS51030"/>
    </source>
</evidence>
<dbReference type="PRINTS" id="PR00047">
    <property type="entry name" value="STROIDFINGER"/>
</dbReference>
<comment type="subcellular location">
    <subcellularLocation>
        <location evidence="1 11">Nucleus</location>
    </subcellularLocation>
</comment>
<keyword evidence="9 11" id="KW-0675">Receptor</keyword>
<keyword evidence="3 11" id="KW-0479">Metal-binding</keyword>
<dbReference type="InterPro" id="IPR000536">
    <property type="entry name" value="Nucl_hrmn_rcpt_lig-bd"/>
</dbReference>
<dbReference type="Gene3D" id="3.30.50.10">
    <property type="entry name" value="Erythroid Transcription Factor GATA-1, subunit A"/>
    <property type="match status" value="1"/>
</dbReference>
<evidence type="ECO:0000256" key="11">
    <source>
        <dbReference type="RuleBase" id="RU004334"/>
    </source>
</evidence>
<reference evidence="14 15" key="1">
    <citation type="submission" date="2022-02" db="EMBL/GenBank/DDBJ databases">
        <title>Chromosome-level reference genomes for two strains of Caenorhabditis briggsae: an improved platform for comparative genomics.</title>
        <authorList>
            <person name="Stevens L."/>
            <person name="Andersen E.C."/>
        </authorList>
    </citation>
    <scope>NUCLEOTIDE SEQUENCE [LARGE SCALE GENOMIC DNA]</scope>
    <source>
        <strain evidence="14">QX1410_ONT</strain>
        <tissue evidence="14">Whole-organism</tissue>
    </source>
</reference>
<evidence type="ECO:0000256" key="6">
    <source>
        <dbReference type="ARBA" id="ARBA00023015"/>
    </source>
</evidence>
<evidence type="ECO:0000313" key="14">
    <source>
        <dbReference type="EMBL" id="ULT90444.1"/>
    </source>
</evidence>
<feature type="domain" description="Nuclear receptor" evidence="12">
    <location>
        <begin position="2"/>
        <end position="74"/>
    </location>
</feature>
<evidence type="ECO:0000256" key="7">
    <source>
        <dbReference type="ARBA" id="ARBA00023125"/>
    </source>
</evidence>
<evidence type="ECO:0000256" key="5">
    <source>
        <dbReference type="ARBA" id="ARBA00022833"/>
    </source>
</evidence>
<dbReference type="PROSITE" id="PS00031">
    <property type="entry name" value="NUCLEAR_REC_DBD_1"/>
    <property type="match status" value="1"/>
</dbReference>
<feature type="domain" description="NR LBD" evidence="13">
    <location>
        <begin position="434"/>
        <end position="690"/>
    </location>
</feature>
<dbReference type="InterPro" id="IPR035500">
    <property type="entry name" value="NHR-like_dom_sf"/>
</dbReference>
<dbReference type="SUPFAM" id="SSF57716">
    <property type="entry name" value="Glucocorticoid receptor-like (DNA-binding domain)"/>
    <property type="match status" value="1"/>
</dbReference>
<evidence type="ECO:0000256" key="2">
    <source>
        <dbReference type="ARBA" id="ARBA00005993"/>
    </source>
</evidence>
<dbReference type="CDD" id="cd06157">
    <property type="entry name" value="NR_LBD"/>
    <property type="match status" value="1"/>
</dbReference>
<dbReference type="GO" id="GO:0005634">
    <property type="term" value="C:nucleus"/>
    <property type="evidence" value="ECO:0007669"/>
    <property type="project" value="UniProtKB-SubCell"/>
</dbReference>
<keyword evidence="5 11" id="KW-0862">Zinc</keyword>
<dbReference type="SMART" id="SM00430">
    <property type="entry name" value="HOLI"/>
    <property type="match status" value="2"/>
</dbReference>
<dbReference type="PANTHER" id="PTHR46800">
    <property type="entry name" value="NUCLEAR HORMONE RECEPTOR FAMILY-RELATED-RELATED"/>
    <property type="match status" value="1"/>
</dbReference>
<dbReference type="SMART" id="SM00399">
    <property type="entry name" value="ZnF_C4"/>
    <property type="match status" value="1"/>
</dbReference>
<keyword evidence="4 11" id="KW-0863">Zinc-finger</keyword>
<feature type="domain" description="NR LBD" evidence="13">
    <location>
        <begin position="118"/>
        <end position="364"/>
    </location>
</feature>
<dbReference type="Gene3D" id="1.10.565.10">
    <property type="entry name" value="Retinoid X Receptor"/>
    <property type="match status" value="2"/>
</dbReference>
<dbReference type="Pfam" id="PF00104">
    <property type="entry name" value="Hormone_recep"/>
    <property type="match status" value="2"/>
</dbReference>
<keyword evidence="7 11" id="KW-0238">DNA-binding</keyword>
<dbReference type="InterPro" id="IPR013088">
    <property type="entry name" value="Znf_NHR/GATA"/>
</dbReference>
<sequence>MSENCMVCDSSSAQYHFGATVCRACAAFFRRYVNTKKLTILCNCLSKKESQYPCRLCRMKKCLAVGMERCKVQGPRDINNSLKRKMIEGSSPTYSLSSGSPASTISNIEFGITPRSVELINLLAKNYRNLEATRSTIFNISEEKNALGVNLYELSLEVKTDAKLLWKLCETTFPQFDRLDRSDKKTLFYNFYSKWSILEVAIFSTKYNDPHNFYSPSGSVAKSINDFYVNTVREEAILTEEEVIRIFEPYWTYHFQNVIGPLVKLQFGETENMALFGIMLWDAGYVNVSEELADVCHSMRKIICRELSSYLAENDVSPSRFFETLDTINIIEKAEHKCQEEIELCGVYNFEVDEDMRKMVICCVRSVALLNQNPILEDILSLRSILPKMCSFTEVRSKLHMMLKCLATGMIKCKVQASRERNKTKALCIPAVSNISLLSCNIIPRECSNMSHTAANWGEVDIKRKILYGNDVFQMNFTQFSNVARDDTLLLWDLASKIFPDVKLLSGTDKHSILCNFFPRWMMLDSALGICSNYEESSKYILSKDYTDMLLHFYGTSMPMEKRLKDEEILRIWKPYWDFHYYETAVPIHFKKMDKVEYMAIFLLLLFDDGYSNISEEGGELCRALRKVIKKELKGYQTDHHCYEKRFIDVMDVLLILEKAEEKIQEEVLIAGFNNIILNEDFKSIFHVRKL</sequence>
<evidence type="ECO:0000256" key="1">
    <source>
        <dbReference type="ARBA" id="ARBA00004123"/>
    </source>
</evidence>
<dbReference type="InterPro" id="IPR001628">
    <property type="entry name" value="Znf_hrmn_rcpt"/>
</dbReference>
<comment type="similarity">
    <text evidence="2 11">Belongs to the nuclear hormone receptor family.</text>
</comment>
<dbReference type="GO" id="GO:0000978">
    <property type="term" value="F:RNA polymerase II cis-regulatory region sequence-specific DNA binding"/>
    <property type="evidence" value="ECO:0007669"/>
    <property type="project" value="InterPro"/>
</dbReference>
<dbReference type="AlphaFoldDB" id="A0AAE9D1V3"/>
<keyword evidence="6 11" id="KW-0805">Transcription regulation</keyword>
<evidence type="ECO:0000259" key="13">
    <source>
        <dbReference type="PROSITE" id="PS51843"/>
    </source>
</evidence>
<evidence type="ECO:0000256" key="4">
    <source>
        <dbReference type="ARBA" id="ARBA00022771"/>
    </source>
</evidence>
<evidence type="ECO:0000256" key="8">
    <source>
        <dbReference type="ARBA" id="ARBA00023163"/>
    </source>
</evidence>
<proteinExistence type="inferred from homology"/>
<gene>
    <name evidence="14" type="ORF">L3Y34_008644</name>
</gene>
<dbReference type="InterPro" id="IPR049636">
    <property type="entry name" value="HNF4-like_DBD"/>
</dbReference>
<dbReference type="SUPFAM" id="SSF48508">
    <property type="entry name" value="Nuclear receptor ligand-binding domain"/>
    <property type="match status" value="2"/>
</dbReference>
<dbReference type="Pfam" id="PF00105">
    <property type="entry name" value="zf-C4"/>
    <property type="match status" value="1"/>
</dbReference>
<dbReference type="CDD" id="cd06960">
    <property type="entry name" value="NR_DBD_HNF4A"/>
    <property type="match status" value="1"/>
</dbReference>
<dbReference type="GO" id="GO:0008270">
    <property type="term" value="F:zinc ion binding"/>
    <property type="evidence" value="ECO:0007669"/>
    <property type="project" value="UniProtKB-KW"/>
</dbReference>
<organism evidence="14 15">
    <name type="scientific">Caenorhabditis briggsae</name>
    <dbReference type="NCBI Taxonomy" id="6238"/>
    <lineage>
        <taxon>Eukaryota</taxon>
        <taxon>Metazoa</taxon>
        <taxon>Ecdysozoa</taxon>
        <taxon>Nematoda</taxon>
        <taxon>Chromadorea</taxon>
        <taxon>Rhabditida</taxon>
        <taxon>Rhabditina</taxon>
        <taxon>Rhabditomorpha</taxon>
        <taxon>Rhabditoidea</taxon>
        <taxon>Rhabditidae</taxon>
        <taxon>Peloderinae</taxon>
        <taxon>Caenorhabditis</taxon>
    </lineage>
</organism>
<evidence type="ECO:0000313" key="15">
    <source>
        <dbReference type="Proteomes" id="UP000827892"/>
    </source>
</evidence>
<dbReference type="Proteomes" id="UP000827892">
    <property type="component" value="Chromosome V"/>
</dbReference>
<evidence type="ECO:0000256" key="10">
    <source>
        <dbReference type="ARBA" id="ARBA00023242"/>
    </source>
</evidence>
<dbReference type="PROSITE" id="PS51030">
    <property type="entry name" value="NUCLEAR_REC_DBD_2"/>
    <property type="match status" value="1"/>
</dbReference>
<evidence type="ECO:0000256" key="9">
    <source>
        <dbReference type="ARBA" id="ARBA00023170"/>
    </source>
</evidence>
<dbReference type="PANTHER" id="PTHR46800:SF3">
    <property type="entry name" value="NUCLEAR HORMONE RECEPTOR FAMILY"/>
    <property type="match status" value="1"/>
</dbReference>
<keyword evidence="8 11" id="KW-0804">Transcription</keyword>
<name>A0AAE9D1V3_CAEBR</name>
<keyword evidence="10 11" id="KW-0539">Nucleus</keyword>
<dbReference type="GO" id="GO:0003700">
    <property type="term" value="F:DNA-binding transcription factor activity"/>
    <property type="evidence" value="ECO:0007669"/>
    <property type="project" value="InterPro"/>
</dbReference>
<accession>A0AAE9D1V3</accession>
<dbReference type="EMBL" id="CP090895">
    <property type="protein sequence ID" value="ULT90444.1"/>
    <property type="molecule type" value="Genomic_DNA"/>
</dbReference>
<dbReference type="InterPro" id="IPR042936">
    <property type="entry name" value="Nhr-150"/>
</dbReference>
<dbReference type="PROSITE" id="PS51843">
    <property type="entry name" value="NR_LBD"/>
    <property type="match status" value="2"/>
</dbReference>